<evidence type="ECO:0000259" key="4">
    <source>
        <dbReference type="Pfam" id="PF10531"/>
    </source>
</evidence>
<feature type="chain" id="PRO_5002166999" evidence="2">
    <location>
        <begin position="20"/>
        <end position="805"/>
    </location>
</feature>
<dbReference type="Pfam" id="PF10531">
    <property type="entry name" value="SLBB"/>
    <property type="match status" value="3"/>
</dbReference>
<feature type="signal peptide" evidence="2">
    <location>
        <begin position="1"/>
        <end position="19"/>
    </location>
</feature>
<name>A0A0C3MJ03_9PORP</name>
<gene>
    <name evidence="5" type="ORF">BA92_02015</name>
</gene>
<evidence type="ECO:0000256" key="2">
    <source>
        <dbReference type="SAM" id="SignalP"/>
    </source>
</evidence>
<keyword evidence="1 2" id="KW-0732">Signal</keyword>
<feature type="domain" description="Soluble ligand binding" evidence="4">
    <location>
        <begin position="229"/>
        <end position="277"/>
    </location>
</feature>
<comment type="caution">
    <text evidence="5">The sequence shown here is derived from an EMBL/GenBank/DDBJ whole genome shotgun (WGS) entry which is preliminary data.</text>
</comment>
<feature type="domain" description="Polysaccharide export protein N-terminal" evidence="3">
    <location>
        <begin position="140"/>
        <end position="205"/>
    </location>
</feature>
<organism evidence="5 6">
    <name type="scientific">Sanguibacteroides justesenii</name>
    <dbReference type="NCBI Taxonomy" id="1547597"/>
    <lineage>
        <taxon>Bacteria</taxon>
        <taxon>Pseudomonadati</taxon>
        <taxon>Bacteroidota</taxon>
        <taxon>Bacteroidia</taxon>
        <taxon>Bacteroidales</taxon>
        <taxon>Porphyromonadaceae</taxon>
        <taxon>Sanguibacteroides</taxon>
    </lineage>
</organism>
<feature type="domain" description="Soluble ligand binding" evidence="4">
    <location>
        <begin position="485"/>
        <end position="532"/>
    </location>
</feature>
<accession>A0A0C3MJ03</accession>
<dbReference type="GO" id="GO:0015159">
    <property type="term" value="F:polysaccharide transmembrane transporter activity"/>
    <property type="evidence" value="ECO:0007669"/>
    <property type="project" value="InterPro"/>
</dbReference>
<dbReference type="PANTHER" id="PTHR33619:SF3">
    <property type="entry name" value="POLYSACCHARIDE EXPORT PROTEIN GFCE-RELATED"/>
    <property type="match status" value="1"/>
</dbReference>
<evidence type="ECO:0000259" key="3">
    <source>
        <dbReference type="Pfam" id="PF02563"/>
    </source>
</evidence>
<dbReference type="Gene3D" id="3.10.560.10">
    <property type="entry name" value="Outer membrane lipoprotein wza domain like"/>
    <property type="match status" value="6"/>
</dbReference>
<evidence type="ECO:0000313" key="6">
    <source>
        <dbReference type="Proteomes" id="UP000031980"/>
    </source>
</evidence>
<dbReference type="AlphaFoldDB" id="A0A0C3MJ03"/>
<dbReference type="InterPro" id="IPR019554">
    <property type="entry name" value="Soluble_ligand-bd"/>
</dbReference>
<feature type="domain" description="Soluble ligand binding" evidence="4">
    <location>
        <begin position="312"/>
        <end position="363"/>
    </location>
</feature>
<protein>
    <submittedName>
        <fullName evidence="5">Capsule biosynthesis protein</fullName>
    </submittedName>
</protein>
<dbReference type="EMBL" id="JPIU01000025">
    <property type="protein sequence ID" value="KIO46663.1"/>
    <property type="molecule type" value="Genomic_DNA"/>
</dbReference>
<evidence type="ECO:0000313" key="5">
    <source>
        <dbReference type="EMBL" id="KIO46663.1"/>
    </source>
</evidence>
<dbReference type="RefSeq" id="WP_041504786.1">
    <property type="nucleotide sequence ID" value="NZ_JPIU01000025.1"/>
</dbReference>
<dbReference type="Proteomes" id="UP000031980">
    <property type="component" value="Unassembled WGS sequence"/>
</dbReference>
<keyword evidence="6" id="KW-1185">Reference proteome</keyword>
<reference evidence="5 6" key="1">
    <citation type="submission" date="2014-07" db="EMBL/GenBank/DDBJ databases">
        <title>Porphyromonadaceae bacterium OUH 308042 = ATCC BAA-2681 = DSM 28342 draft genome.</title>
        <authorList>
            <person name="Sydenham T.V."/>
            <person name="Hasman H."/>
            <person name="Justensen U.S."/>
        </authorList>
    </citation>
    <scope>NUCLEOTIDE SEQUENCE [LARGE SCALE GENOMIC DNA]</scope>
    <source>
        <strain evidence="5 6">OUH 308042</strain>
    </source>
</reference>
<sequence>MRFLLLIVFLFGAVVTSFAQMTDAQVIQLLKQAQKDGKTQQEMMLMLKDRGVTQEQMLRLKAQYEKMMAEKEGGAGKMTDTKSGGNRLRTINKEMLSSMDSLFVMMDSIPALVADRSKEVFGKDLFNNKKLTFEPILNIPTPENYKLAAGDEVIIDVWGDSEQTVRSVISPDGSIIVENLGPIYLSGLSVKEANGKIKNEFSKIYSAITAAQPTTFVNLTLGQIRSIQVNVMGEVLVPGSYTLPSLASVFHALYSAGGVNDIGTLREINIFRKGNKIATLDVYKYILEGGNIGDIVLQDGDNVVVGPYKDLVQIKGRVKRPMKYEMTAEESLQKLLDYAGGFTGDAYKKNVRLIRKSGSEYRIHTVKKEDFPSFLLDDGDVVEVDSIVSRFENKVSVQGAVYRPGDYSLDEDIQTVAQLVKVAEGLKGDAFTGRVLLYRENPDLTKQVQSLNLQEILSGREEDMLLQKNDLLYIPSTLGLQENYIVTVRGEVKKPGIYPYIQNMSLEDLVLQAGGLLESASMVKVDVARRVKNPKAKKEALFEAKIFSYTLKDGLIIDGPKDFVLEPFDEIEVRRSPGYSEQQNVMVKGEVMYEGQYAKSVKNERLSSIINRAGGLTTKAYIKGARLERKLNEDERRRLESKLKLMSQGVGKDSINVKTLELGDTYYVGIELDKAMANPGSDYDVVLREGDRIIVPLYDGTVKVDGAVMRPNTTTYNPKKKLKEYIASAGGFAFRAKKRGTYIVYMNGMVAKRKGNSAKQIEPGCEIIVPIRPIRKGMSLAEIMSLASSTTSMAAMITTIMNNSK</sequence>
<dbReference type="InterPro" id="IPR049712">
    <property type="entry name" value="Poly_export"/>
</dbReference>
<proteinExistence type="predicted"/>
<evidence type="ECO:0000256" key="1">
    <source>
        <dbReference type="ARBA" id="ARBA00022729"/>
    </source>
</evidence>
<dbReference type="Pfam" id="PF02563">
    <property type="entry name" value="Poly_export"/>
    <property type="match status" value="1"/>
</dbReference>
<dbReference type="InterPro" id="IPR003715">
    <property type="entry name" value="Poly_export_N"/>
</dbReference>
<dbReference type="PANTHER" id="PTHR33619">
    <property type="entry name" value="POLYSACCHARIDE EXPORT PROTEIN GFCE-RELATED"/>
    <property type="match status" value="1"/>
</dbReference>